<dbReference type="InterPro" id="IPR006379">
    <property type="entry name" value="HAD-SF_hydro_IIB"/>
</dbReference>
<evidence type="ECO:0000313" key="1">
    <source>
        <dbReference type="EMBL" id="ALA97367.1"/>
    </source>
</evidence>
<dbReference type="InterPro" id="IPR036412">
    <property type="entry name" value="HAD-like_sf"/>
</dbReference>
<dbReference type="CDD" id="cd07516">
    <property type="entry name" value="HAD_Pase"/>
    <property type="match status" value="1"/>
</dbReference>
<dbReference type="KEGG" id="skn:SKUN_00464"/>
<gene>
    <name evidence="1" type="ORF">SKUN_00464</name>
</gene>
<proteinExistence type="predicted"/>
<dbReference type="NCBIfam" id="TIGR01484">
    <property type="entry name" value="HAD-SF-IIB"/>
    <property type="match status" value="1"/>
</dbReference>
<accession>A0A0K2JG28</accession>
<organism evidence="1 2">
    <name type="scientific">Spiroplasma kunkelii CR2-3x</name>
    <dbReference type="NCBI Taxonomy" id="273035"/>
    <lineage>
        <taxon>Bacteria</taxon>
        <taxon>Bacillati</taxon>
        <taxon>Mycoplasmatota</taxon>
        <taxon>Mollicutes</taxon>
        <taxon>Entomoplasmatales</taxon>
        <taxon>Spiroplasmataceae</taxon>
        <taxon>Spiroplasma</taxon>
    </lineage>
</organism>
<dbReference type="InterPro" id="IPR023214">
    <property type="entry name" value="HAD_sf"/>
</dbReference>
<dbReference type="SFLD" id="SFLDS00003">
    <property type="entry name" value="Haloacid_Dehalogenase"/>
    <property type="match status" value="1"/>
</dbReference>
<dbReference type="Proteomes" id="UP000062963">
    <property type="component" value="Chromosome"/>
</dbReference>
<dbReference type="Pfam" id="PF08282">
    <property type="entry name" value="Hydrolase_3"/>
    <property type="match status" value="1"/>
</dbReference>
<dbReference type="PANTHER" id="PTHR10000">
    <property type="entry name" value="PHOSPHOSERINE PHOSPHATASE"/>
    <property type="match status" value="1"/>
</dbReference>
<dbReference type="SFLD" id="SFLDG01140">
    <property type="entry name" value="C2.B:_Phosphomannomutase_and_P"/>
    <property type="match status" value="1"/>
</dbReference>
<dbReference type="GO" id="GO:0005829">
    <property type="term" value="C:cytosol"/>
    <property type="evidence" value="ECO:0007669"/>
    <property type="project" value="TreeGrafter"/>
</dbReference>
<dbReference type="GO" id="GO:0016791">
    <property type="term" value="F:phosphatase activity"/>
    <property type="evidence" value="ECO:0007669"/>
    <property type="project" value="TreeGrafter"/>
</dbReference>
<evidence type="ECO:0000313" key="2">
    <source>
        <dbReference type="Proteomes" id="UP000062963"/>
    </source>
</evidence>
<dbReference type="EMBL" id="CP010899">
    <property type="protein sequence ID" value="ALA97367.1"/>
    <property type="molecule type" value="Genomic_DNA"/>
</dbReference>
<name>A0A0K2JG28_SPIKU</name>
<sequence length="281" mass="31083">MIMPDIKLIAVDLDGTALNSNGEMSPRTLQVLKGLVSKDIKLVIATGRPLYQCKNIVAKLGLTDSDDFTVSLNGSVVTNNATKEILFCDFLNQQLLRDIYLDVIKLDLETLIMFDADQSSFNKILLHCKGFEDKITKSYLASFAAVKDEVTACLYSADFNINVNKIYISSYTPDINRFVTKWQGKIEISQEIRADRSSLEITSCNVNKATGIAKICVKYQLTRKNVLAFGNEHNDVAMLKWAGIGVAMGNAPDDVKTIADLVTDDNDHDGIANVIEQIFLS</sequence>
<keyword evidence="2" id="KW-1185">Reference proteome</keyword>
<dbReference type="SUPFAM" id="SSF56784">
    <property type="entry name" value="HAD-like"/>
    <property type="match status" value="1"/>
</dbReference>
<dbReference type="PANTHER" id="PTHR10000:SF8">
    <property type="entry name" value="HAD SUPERFAMILY HYDROLASE-LIKE, TYPE 3"/>
    <property type="match status" value="1"/>
</dbReference>
<dbReference type="AlphaFoldDB" id="A0A0K2JG28"/>
<dbReference type="PATRIC" id="fig|273035.7.peg.546"/>
<dbReference type="STRING" id="273035.SKUN_00464"/>
<dbReference type="Gene3D" id="3.40.50.1000">
    <property type="entry name" value="HAD superfamily/HAD-like"/>
    <property type="match status" value="1"/>
</dbReference>
<dbReference type="NCBIfam" id="TIGR00099">
    <property type="entry name" value="Cof-subfamily"/>
    <property type="match status" value="1"/>
</dbReference>
<dbReference type="InterPro" id="IPR000150">
    <property type="entry name" value="Cof"/>
</dbReference>
<keyword evidence="1" id="KW-0378">Hydrolase</keyword>
<dbReference type="Gene3D" id="3.30.1240.10">
    <property type="match status" value="1"/>
</dbReference>
<dbReference type="GO" id="GO:0000287">
    <property type="term" value="F:magnesium ion binding"/>
    <property type="evidence" value="ECO:0007669"/>
    <property type="project" value="TreeGrafter"/>
</dbReference>
<reference evidence="1 2" key="1">
    <citation type="journal article" date="2015" name="Genome Announc.">
        <title>Complete Genome Sequence of Spiroplasma kunkelii Strain CR2-3x, Causal Agent of Corn Stunt Disease in Zea mays L.</title>
        <authorList>
            <person name="Davis R.E."/>
            <person name="Shao J."/>
            <person name="Dally E.L."/>
            <person name="Zhao Y."/>
            <person name="Gasparich G.E."/>
            <person name="Gaynor B.J."/>
            <person name="Athey J.C."/>
            <person name="Harrison N.A."/>
            <person name="Donofrio N."/>
        </authorList>
    </citation>
    <scope>NUCLEOTIDE SEQUENCE [LARGE SCALE GENOMIC DNA]</scope>
    <source>
        <strain evidence="1 2">CR2-3x</strain>
    </source>
</reference>
<protein>
    <submittedName>
        <fullName evidence="1">HAD superfamily hydrolase</fullName>
    </submittedName>
</protein>